<keyword evidence="3" id="KW-0238">DNA-binding</keyword>
<dbReference type="SUPFAM" id="SSF57701">
    <property type="entry name" value="Zn2/Cys6 DNA-binding domain"/>
    <property type="match status" value="1"/>
</dbReference>
<evidence type="ECO:0008006" key="9">
    <source>
        <dbReference type="Google" id="ProtNLM"/>
    </source>
</evidence>
<keyword evidence="4" id="KW-0804">Transcription</keyword>
<dbReference type="GO" id="GO:0000976">
    <property type="term" value="F:transcription cis-regulatory region binding"/>
    <property type="evidence" value="ECO:0007669"/>
    <property type="project" value="TreeGrafter"/>
</dbReference>
<dbReference type="GO" id="GO:0008270">
    <property type="term" value="F:zinc ion binding"/>
    <property type="evidence" value="ECO:0007669"/>
    <property type="project" value="InterPro"/>
</dbReference>
<name>A0A1V6TSQ4_9EURO</name>
<dbReference type="STRING" id="303698.A0A1V6TSQ4"/>
<evidence type="ECO:0000256" key="1">
    <source>
        <dbReference type="ARBA" id="ARBA00004123"/>
    </source>
</evidence>
<keyword evidence="8" id="KW-1185">Reference proteome</keyword>
<dbReference type="PANTHER" id="PTHR37534:SF7">
    <property type="entry name" value="TRANSCRIPTIONAL ACTIVATOR PROTEIN UGA3"/>
    <property type="match status" value="1"/>
</dbReference>
<proteinExistence type="predicted"/>
<feature type="compositionally biased region" description="Polar residues" evidence="6">
    <location>
        <begin position="74"/>
        <end position="85"/>
    </location>
</feature>
<comment type="subcellular location">
    <subcellularLocation>
        <location evidence="1">Nucleus</location>
    </subcellularLocation>
</comment>
<dbReference type="GO" id="GO:0000981">
    <property type="term" value="F:DNA-binding transcription factor activity, RNA polymerase II-specific"/>
    <property type="evidence" value="ECO:0007669"/>
    <property type="project" value="InterPro"/>
</dbReference>
<reference evidence="8" key="1">
    <citation type="journal article" date="2017" name="Nat. Microbiol.">
        <title>Global analysis of biosynthetic gene clusters reveals vast potential of secondary metabolite production in Penicillium species.</title>
        <authorList>
            <person name="Nielsen J.C."/>
            <person name="Grijseels S."/>
            <person name="Prigent S."/>
            <person name="Ji B."/>
            <person name="Dainat J."/>
            <person name="Nielsen K.F."/>
            <person name="Frisvad J.C."/>
            <person name="Workman M."/>
            <person name="Nielsen J."/>
        </authorList>
    </citation>
    <scope>NUCLEOTIDE SEQUENCE [LARGE SCALE GENOMIC DNA]</scope>
    <source>
        <strain evidence="8">IBT 24891</strain>
    </source>
</reference>
<dbReference type="Pfam" id="PF11951">
    <property type="entry name" value="Fungal_trans_2"/>
    <property type="match status" value="1"/>
</dbReference>
<dbReference type="OrthoDB" id="6730379at2759"/>
<evidence type="ECO:0000313" key="7">
    <source>
        <dbReference type="EMBL" id="OQE29425.1"/>
    </source>
</evidence>
<dbReference type="EMBL" id="MLKD01000002">
    <property type="protein sequence ID" value="OQE29425.1"/>
    <property type="molecule type" value="Genomic_DNA"/>
</dbReference>
<gene>
    <name evidence="7" type="ORF">PENSTE_c002G09059</name>
</gene>
<protein>
    <recommendedName>
        <fullName evidence="9">Zn(2)-C6 fungal-type domain-containing protein</fullName>
    </recommendedName>
</protein>
<feature type="region of interest" description="Disordered" evidence="6">
    <location>
        <begin position="66"/>
        <end position="89"/>
    </location>
</feature>
<dbReference type="PANTHER" id="PTHR37534">
    <property type="entry name" value="TRANSCRIPTIONAL ACTIVATOR PROTEIN UGA3"/>
    <property type="match status" value="1"/>
</dbReference>
<evidence type="ECO:0000256" key="6">
    <source>
        <dbReference type="SAM" id="MobiDB-lite"/>
    </source>
</evidence>
<evidence type="ECO:0000256" key="3">
    <source>
        <dbReference type="ARBA" id="ARBA00023125"/>
    </source>
</evidence>
<evidence type="ECO:0000256" key="4">
    <source>
        <dbReference type="ARBA" id="ARBA00023163"/>
    </source>
</evidence>
<dbReference type="AlphaFoldDB" id="A0A1V6TSQ4"/>
<dbReference type="InterPro" id="IPR021858">
    <property type="entry name" value="Fun_TF"/>
</dbReference>
<organism evidence="7 8">
    <name type="scientific">Penicillium steckii</name>
    <dbReference type="NCBI Taxonomy" id="303698"/>
    <lineage>
        <taxon>Eukaryota</taxon>
        <taxon>Fungi</taxon>
        <taxon>Dikarya</taxon>
        <taxon>Ascomycota</taxon>
        <taxon>Pezizomycotina</taxon>
        <taxon>Eurotiomycetes</taxon>
        <taxon>Eurotiomycetidae</taxon>
        <taxon>Eurotiales</taxon>
        <taxon>Aspergillaceae</taxon>
        <taxon>Penicillium</taxon>
    </lineage>
</organism>
<comment type="caution">
    <text evidence="7">The sequence shown here is derived from an EMBL/GenBank/DDBJ whole genome shotgun (WGS) entry which is preliminary data.</text>
</comment>
<evidence type="ECO:0000313" key="8">
    <source>
        <dbReference type="Proteomes" id="UP000191285"/>
    </source>
</evidence>
<dbReference type="Proteomes" id="UP000191285">
    <property type="component" value="Unassembled WGS sequence"/>
</dbReference>
<dbReference type="GO" id="GO:0045944">
    <property type="term" value="P:positive regulation of transcription by RNA polymerase II"/>
    <property type="evidence" value="ECO:0007669"/>
    <property type="project" value="TreeGrafter"/>
</dbReference>
<sequence>MSLYIPCNGRSQILNFDILVQSRDGERREEGCWECISNGQKCDNSMPGCYACEARQQVCPGYGLRTNQSKRKSPQNAWNSESKPSTMRPLDFANEMPRPGISSAHAYYLQHFAKNISRIALAIDYEGNGYRNWIQATMNDDLLLETILAVSSSHLARWQKLPSLQQSRAYHRRALLKLKERLQDPYLVQLESTLAALMFFISYEVFSGSNRWKDHHVRAMAWVQAFGRKTTISPFLKTWVSMVNSQSALNAGVAVLPQVEAWLAKNSPSPGAALIDPFFGCTTELPSLMLRAAQLNYTVRALVPWGEIIPDYLRSQLEQLKTRVAATKIKDDDVPIFSLSCDESGAKVLPISYLNQGETSSRAIAVAEIFRHATLIYITRIINHSSILQESEIQESVDAVISLLPSVPDVVGPGSNLGWAFVVVGAEIDDEEQREYIRSRLRSMYSLAIHNVQSAEVTLEAVWRNREAAHAGFEDMKSWQDVLTGIQAEQILI</sequence>
<keyword evidence="2" id="KW-0805">Transcription regulation</keyword>
<dbReference type="InterPro" id="IPR036864">
    <property type="entry name" value="Zn2-C6_fun-type_DNA-bd_sf"/>
</dbReference>
<keyword evidence="5" id="KW-0539">Nucleus</keyword>
<accession>A0A1V6TSQ4</accession>
<evidence type="ECO:0000256" key="5">
    <source>
        <dbReference type="ARBA" id="ARBA00023242"/>
    </source>
</evidence>
<evidence type="ECO:0000256" key="2">
    <source>
        <dbReference type="ARBA" id="ARBA00023015"/>
    </source>
</evidence>
<dbReference type="GO" id="GO:0005634">
    <property type="term" value="C:nucleus"/>
    <property type="evidence" value="ECO:0007669"/>
    <property type="project" value="UniProtKB-SubCell"/>
</dbReference>